<dbReference type="AlphaFoldDB" id="A0AAU8CUP7"/>
<dbReference type="RefSeq" id="WP_353641970.1">
    <property type="nucleotide sequence ID" value="NZ_CP159253.1"/>
</dbReference>
<reference evidence="1" key="1">
    <citation type="submission" date="2024-06" db="EMBL/GenBank/DDBJ databases">
        <title>Mesorhizobium karijinii sp. nov., a symbiont of the iconic Swainsona formosa from arid Australia.</title>
        <authorList>
            <person name="Hill Y.J."/>
            <person name="Watkin E.L.J."/>
            <person name="O'Hara G.W."/>
            <person name="Terpolilli J."/>
            <person name="Tye M.L."/>
            <person name="Kohlmeier M.G."/>
        </authorList>
    </citation>
    <scope>NUCLEOTIDE SEQUENCE</scope>
    <source>
        <strain evidence="1">WSM2240</strain>
    </source>
</reference>
<evidence type="ECO:0008006" key="2">
    <source>
        <dbReference type="Google" id="ProtNLM"/>
    </source>
</evidence>
<name>A0AAU8CUP7_9HYPH</name>
<gene>
    <name evidence="1" type="ORF">ABVK50_08530</name>
</gene>
<accession>A0AAU8CUP7</accession>
<dbReference type="EMBL" id="CP159253">
    <property type="protein sequence ID" value="XCG50503.1"/>
    <property type="molecule type" value="Genomic_DNA"/>
</dbReference>
<protein>
    <recommendedName>
        <fullName evidence="2">Tail assembly chaperone</fullName>
    </recommendedName>
</protein>
<proteinExistence type="predicted"/>
<organism evidence="1">
    <name type="scientific">Mesorhizobium sp. WSM2240</name>
    <dbReference type="NCBI Taxonomy" id="3228851"/>
    <lineage>
        <taxon>Bacteria</taxon>
        <taxon>Pseudomonadati</taxon>
        <taxon>Pseudomonadota</taxon>
        <taxon>Alphaproteobacteria</taxon>
        <taxon>Hyphomicrobiales</taxon>
        <taxon>Phyllobacteriaceae</taxon>
        <taxon>Mesorhizobium</taxon>
    </lineage>
</organism>
<evidence type="ECO:0000313" key="1">
    <source>
        <dbReference type="EMBL" id="XCG50503.1"/>
    </source>
</evidence>
<sequence length="192" mass="21284">MRLADEITITIAGEAVVLVPALRHAIRLERRPGSFSGLAREIIDGSLSAACDIIGDHTDMPFLESRVLDELDRLKEPLLQYVMALAGIDPEDRPHADATRQGRKPRDIPFKEYQANLYRIGTGWLGWTPETALDATPAEILEAYRGRLDMLKAIFGSSEEPDDKPSPLSLDDKFKIAFGSFGTTKVHRKKAA</sequence>